<dbReference type="InterPro" id="IPR009057">
    <property type="entry name" value="Homeodomain-like_sf"/>
</dbReference>
<dbReference type="InterPro" id="IPR023772">
    <property type="entry name" value="DNA-bd_HTH_TetR-type_CS"/>
</dbReference>
<evidence type="ECO:0000256" key="2">
    <source>
        <dbReference type="ARBA" id="ARBA00023015"/>
    </source>
</evidence>
<evidence type="ECO:0000256" key="4">
    <source>
        <dbReference type="ARBA" id="ARBA00023163"/>
    </source>
</evidence>
<dbReference type="PROSITE" id="PS01081">
    <property type="entry name" value="HTH_TETR_1"/>
    <property type="match status" value="1"/>
</dbReference>
<keyword evidence="2" id="KW-0805">Transcription regulation</keyword>
<proteinExistence type="predicted"/>
<keyword evidence="1" id="KW-0678">Repressor</keyword>
<dbReference type="Pfam" id="PF00440">
    <property type="entry name" value="TetR_N"/>
    <property type="match status" value="1"/>
</dbReference>
<evidence type="ECO:0000256" key="1">
    <source>
        <dbReference type="ARBA" id="ARBA00022491"/>
    </source>
</evidence>
<sequence length="200" mass="21493">MAGRPREFDRDQALQQAMLAFWRRGYEGTSMSDLVAALGIASARIYAAFGSKEGLFREAVALYAAGDGGFADLALRQESDVASAIERMLRDAVALYTRHDAPGGCMVVSAATNCSEQNDGVLEWLRSQRQERTQSVIDRLRRGVADGQLGPDTDVDALGDFYAAQLHGISVQARDGVPRERLLASVSVAMAPLLMAAAKA</sequence>
<dbReference type="PANTHER" id="PTHR47506">
    <property type="entry name" value="TRANSCRIPTIONAL REGULATORY PROTEIN"/>
    <property type="match status" value="1"/>
</dbReference>
<dbReference type="Gene3D" id="1.10.10.60">
    <property type="entry name" value="Homeodomain-like"/>
    <property type="match status" value="1"/>
</dbReference>
<dbReference type="InterPro" id="IPR036271">
    <property type="entry name" value="Tet_transcr_reg_TetR-rel_C_sf"/>
</dbReference>
<dbReference type="InterPro" id="IPR011075">
    <property type="entry name" value="TetR_C"/>
</dbReference>
<dbReference type="Gene3D" id="1.10.357.10">
    <property type="entry name" value="Tetracycline Repressor, domain 2"/>
    <property type="match status" value="1"/>
</dbReference>
<dbReference type="SUPFAM" id="SSF48498">
    <property type="entry name" value="Tetracyclin repressor-like, C-terminal domain"/>
    <property type="match status" value="1"/>
</dbReference>
<dbReference type="PANTHER" id="PTHR47506:SF1">
    <property type="entry name" value="HTH-TYPE TRANSCRIPTIONAL REGULATOR YJDC"/>
    <property type="match status" value="1"/>
</dbReference>
<evidence type="ECO:0000256" key="3">
    <source>
        <dbReference type="ARBA" id="ARBA00023125"/>
    </source>
</evidence>
<keyword evidence="8" id="KW-1185">Reference proteome</keyword>
<name>A0ABX0LB29_9NEIS</name>
<evidence type="ECO:0000313" key="7">
    <source>
        <dbReference type="EMBL" id="NHR05550.1"/>
    </source>
</evidence>
<dbReference type="SUPFAM" id="SSF46689">
    <property type="entry name" value="Homeodomain-like"/>
    <property type="match status" value="1"/>
</dbReference>
<organism evidence="7 8">
    <name type="scientific">Chromobacterium fluminis</name>
    <dbReference type="NCBI Taxonomy" id="3044269"/>
    <lineage>
        <taxon>Bacteria</taxon>
        <taxon>Pseudomonadati</taxon>
        <taxon>Pseudomonadota</taxon>
        <taxon>Betaproteobacteria</taxon>
        <taxon>Neisseriales</taxon>
        <taxon>Chromobacteriaceae</taxon>
        <taxon>Chromobacterium</taxon>
    </lineage>
</organism>
<reference evidence="7 8" key="1">
    <citation type="submission" date="2020-03" db="EMBL/GenBank/DDBJ databases">
        <title>Draft genome sequence of environmentally isolated cultures.</title>
        <authorList>
            <person name="Wilson H.S."/>
            <person name="De Leon M.E."/>
        </authorList>
    </citation>
    <scope>NUCLEOTIDE SEQUENCE [LARGE SCALE GENOMIC DNA]</scope>
    <source>
        <strain evidence="7 8">HSC-31F16</strain>
    </source>
</reference>
<protein>
    <submittedName>
        <fullName evidence="7">TetR/AcrR family transcriptional regulator</fullName>
    </submittedName>
</protein>
<feature type="DNA-binding region" description="H-T-H motif" evidence="5">
    <location>
        <begin position="30"/>
        <end position="49"/>
    </location>
</feature>
<evidence type="ECO:0000256" key="5">
    <source>
        <dbReference type="PROSITE-ProRule" id="PRU00335"/>
    </source>
</evidence>
<dbReference type="RefSeq" id="WP_166451834.1">
    <property type="nucleotide sequence ID" value="NZ_JAAOMA010000011.1"/>
</dbReference>
<evidence type="ECO:0000313" key="8">
    <source>
        <dbReference type="Proteomes" id="UP001515641"/>
    </source>
</evidence>
<accession>A0ABX0LB29</accession>
<dbReference type="Proteomes" id="UP001515641">
    <property type="component" value="Unassembled WGS sequence"/>
</dbReference>
<gene>
    <name evidence="7" type="ORF">HA052_10070</name>
</gene>
<dbReference type="Pfam" id="PF16925">
    <property type="entry name" value="TetR_C_13"/>
    <property type="match status" value="1"/>
</dbReference>
<dbReference type="InterPro" id="IPR001647">
    <property type="entry name" value="HTH_TetR"/>
</dbReference>
<feature type="domain" description="HTH tetR-type" evidence="6">
    <location>
        <begin position="7"/>
        <end position="67"/>
    </location>
</feature>
<evidence type="ECO:0000259" key="6">
    <source>
        <dbReference type="PROSITE" id="PS50977"/>
    </source>
</evidence>
<dbReference type="EMBL" id="JAAOMA010000011">
    <property type="protein sequence ID" value="NHR05550.1"/>
    <property type="molecule type" value="Genomic_DNA"/>
</dbReference>
<dbReference type="PROSITE" id="PS50977">
    <property type="entry name" value="HTH_TETR_2"/>
    <property type="match status" value="1"/>
</dbReference>
<keyword evidence="4" id="KW-0804">Transcription</keyword>
<comment type="caution">
    <text evidence="7">The sequence shown here is derived from an EMBL/GenBank/DDBJ whole genome shotgun (WGS) entry which is preliminary data.</text>
</comment>
<keyword evidence="3 5" id="KW-0238">DNA-binding</keyword>